<evidence type="ECO:0000256" key="7">
    <source>
        <dbReference type="ARBA" id="ARBA00023004"/>
    </source>
</evidence>
<dbReference type="SFLD" id="SFLDG01118">
    <property type="entry name" value="activating_enzymes__group_2"/>
    <property type="match status" value="1"/>
</dbReference>
<dbReference type="InterPro" id="IPR058240">
    <property type="entry name" value="rSAM_sf"/>
</dbReference>
<dbReference type="GO" id="GO:0046872">
    <property type="term" value="F:metal ion binding"/>
    <property type="evidence" value="ECO:0007669"/>
    <property type="project" value="UniProtKB-KW"/>
</dbReference>
<evidence type="ECO:0000256" key="2">
    <source>
        <dbReference type="ARBA" id="ARBA00009777"/>
    </source>
</evidence>
<keyword evidence="3" id="KW-0004">4Fe-4S</keyword>
<evidence type="ECO:0000259" key="10">
    <source>
        <dbReference type="PROSITE" id="PS51379"/>
    </source>
</evidence>
<dbReference type="SFLD" id="SFLDS00029">
    <property type="entry name" value="Radical_SAM"/>
    <property type="match status" value="1"/>
</dbReference>
<keyword evidence="7" id="KW-0408">Iron</keyword>
<dbReference type="Gene3D" id="3.30.70.20">
    <property type="match status" value="1"/>
</dbReference>
<evidence type="ECO:0000256" key="3">
    <source>
        <dbReference type="ARBA" id="ARBA00022485"/>
    </source>
</evidence>
<dbReference type="PANTHER" id="PTHR30352:SF4">
    <property type="entry name" value="PYRUVATE FORMATE-LYASE 2-ACTIVATING ENZYME"/>
    <property type="match status" value="1"/>
</dbReference>
<comment type="cofactor">
    <cofactor evidence="1">
        <name>[4Fe-4S] cluster</name>
        <dbReference type="ChEBI" id="CHEBI:49883"/>
    </cofactor>
</comment>
<dbReference type="PIRSF" id="PIRSF000371">
    <property type="entry name" value="PFL_act_enz"/>
    <property type="match status" value="1"/>
</dbReference>
<keyword evidence="6 12" id="KW-0560">Oxidoreductase</keyword>
<dbReference type="InterPro" id="IPR001989">
    <property type="entry name" value="Radical_activat_CS"/>
</dbReference>
<dbReference type="Gene3D" id="3.20.20.70">
    <property type="entry name" value="Aldolase class I"/>
    <property type="match status" value="1"/>
</dbReference>
<dbReference type="PROSITE" id="PS51379">
    <property type="entry name" value="4FE4S_FER_2"/>
    <property type="match status" value="2"/>
</dbReference>
<keyword evidence="8" id="KW-0411">Iron-sulfur</keyword>
<dbReference type="PROSITE" id="PS51918">
    <property type="entry name" value="RADICAL_SAM"/>
    <property type="match status" value="1"/>
</dbReference>
<dbReference type="SUPFAM" id="SSF54862">
    <property type="entry name" value="4Fe-4S ferredoxins"/>
    <property type="match status" value="1"/>
</dbReference>
<dbReference type="OrthoDB" id="9782387at2"/>
<dbReference type="SUPFAM" id="SSF102114">
    <property type="entry name" value="Radical SAM enzymes"/>
    <property type="match status" value="1"/>
</dbReference>
<dbReference type="PANTHER" id="PTHR30352">
    <property type="entry name" value="PYRUVATE FORMATE-LYASE-ACTIVATING ENZYME"/>
    <property type="match status" value="1"/>
</dbReference>
<dbReference type="Pfam" id="PF00037">
    <property type="entry name" value="Fer4"/>
    <property type="match status" value="1"/>
</dbReference>
<comment type="similarity">
    <text evidence="2">Belongs to the organic radical-activating enzymes family.</text>
</comment>
<evidence type="ECO:0000256" key="5">
    <source>
        <dbReference type="ARBA" id="ARBA00022723"/>
    </source>
</evidence>
<accession>A0A2K4ZNE3</accession>
<dbReference type="GO" id="GO:0051539">
    <property type="term" value="F:4 iron, 4 sulfur cluster binding"/>
    <property type="evidence" value="ECO:0007669"/>
    <property type="project" value="UniProtKB-KW"/>
</dbReference>
<comment type="catalytic activity">
    <reaction evidence="9">
        <text>glycyl-[protein] + reduced [flavodoxin] + S-adenosyl-L-methionine = glycin-2-yl radical-[protein] + semiquinone [flavodoxin] + 5'-deoxyadenosine + L-methionine + H(+)</text>
        <dbReference type="Rhea" id="RHEA:61976"/>
        <dbReference type="Rhea" id="RHEA-COMP:10622"/>
        <dbReference type="Rhea" id="RHEA-COMP:14480"/>
        <dbReference type="Rhea" id="RHEA-COMP:15993"/>
        <dbReference type="Rhea" id="RHEA-COMP:15994"/>
        <dbReference type="ChEBI" id="CHEBI:15378"/>
        <dbReference type="ChEBI" id="CHEBI:17319"/>
        <dbReference type="ChEBI" id="CHEBI:29947"/>
        <dbReference type="ChEBI" id="CHEBI:32722"/>
        <dbReference type="ChEBI" id="CHEBI:57618"/>
        <dbReference type="ChEBI" id="CHEBI:57844"/>
        <dbReference type="ChEBI" id="CHEBI:59789"/>
        <dbReference type="ChEBI" id="CHEBI:140311"/>
    </reaction>
</comment>
<dbReference type="Pfam" id="PF04055">
    <property type="entry name" value="Radical_SAM"/>
    <property type="match status" value="1"/>
</dbReference>
<organism evidence="12 13">
    <name type="scientific">Acetatifactor muris</name>
    <dbReference type="NCBI Taxonomy" id="879566"/>
    <lineage>
        <taxon>Bacteria</taxon>
        <taxon>Bacillati</taxon>
        <taxon>Bacillota</taxon>
        <taxon>Clostridia</taxon>
        <taxon>Lachnospirales</taxon>
        <taxon>Lachnospiraceae</taxon>
        <taxon>Acetatifactor</taxon>
    </lineage>
</organism>
<feature type="domain" description="Radical SAM core" evidence="11">
    <location>
        <begin position="14"/>
        <end position="292"/>
    </location>
</feature>
<dbReference type="InterPro" id="IPR013785">
    <property type="entry name" value="Aldolase_TIM"/>
</dbReference>
<keyword evidence="5" id="KW-0479">Metal-binding</keyword>
<dbReference type="SFLD" id="SFLDG01066">
    <property type="entry name" value="organic_radical-activating_enz"/>
    <property type="match status" value="1"/>
</dbReference>
<protein>
    <submittedName>
        <fullName evidence="12">Benzylsuccinate synthase activating enzyme</fullName>
        <ecNumber evidence="12">1.97.1.-</ecNumber>
    </submittedName>
</protein>
<evidence type="ECO:0000259" key="11">
    <source>
        <dbReference type="PROSITE" id="PS51918"/>
    </source>
</evidence>
<dbReference type="InterPro" id="IPR012839">
    <property type="entry name" value="Organic_radical_activase"/>
</dbReference>
<evidence type="ECO:0000256" key="1">
    <source>
        <dbReference type="ARBA" id="ARBA00001966"/>
    </source>
</evidence>
<evidence type="ECO:0000256" key="9">
    <source>
        <dbReference type="ARBA" id="ARBA00047365"/>
    </source>
</evidence>
<evidence type="ECO:0000256" key="4">
    <source>
        <dbReference type="ARBA" id="ARBA00022691"/>
    </source>
</evidence>
<dbReference type="RefSeq" id="WP_103241934.1">
    <property type="nucleotide sequence ID" value="NZ_JANJZD010000037.1"/>
</dbReference>
<dbReference type="AlphaFoldDB" id="A0A2K4ZNE3"/>
<keyword evidence="4" id="KW-0949">S-adenosyl-L-methionine</keyword>
<name>A0A2K4ZNE3_9FIRM</name>
<dbReference type="EMBL" id="OFSM01000035">
    <property type="protein sequence ID" value="SOY31960.1"/>
    <property type="molecule type" value="Genomic_DNA"/>
</dbReference>
<evidence type="ECO:0000256" key="8">
    <source>
        <dbReference type="ARBA" id="ARBA00023014"/>
    </source>
</evidence>
<dbReference type="InterPro" id="IPR017896">
    <property type="entry name" value="4Fe4S_Fe-S-bd"/>
</dbReference>
<feature type="domain" description="4Fe-4S ferredoxin-type" evidence="10">
    <location>
        <begin position="74"/>
        <end position="103"/>
    </location>
</feature>
<proteinExistence type="inferred from homology"/>
<gene>
    <name evidence="12" type="primary">bssD</name>
    <name evidence="12" type="ORF">AMURIS_04712</name>
</gene>
<dbReference type="EC" id="1.97.1.-" evidence="12"/>
<keyword evidence="13" id="KW-1185">Reference proteome</keyword>
<dbReference type="Proteomes" id="UP000236311">
    <property type="component" value="Unassembled WGS sequence"/>
</dbReference>
<reference evidence="12 13" key="1">
    <citation type="submission" date="2018-01" db="EMBL/GenBank/DDBJ databases">
        <authorList>
            <person name="Gaut B.S."/>
            <person name="Morton B.R."/>
            <person name="Clegg M.T."/>
            <person name="Duvall M.R."/>
        </authorList>
    </citation>
    <scope>NUCLEOTIDE SEQUENCE [LARGE SCALE GENOMIC DNA]</scope>
    <source>
        <strain evidence="12">GP69</strain>
    </source>
</reference>
<evidence type="ECO:0000313" key="12">
    <source>
        <dbReference type="EMBL" id="SOY31960.1"/>
    </source>
</evidence>
<dbReference type="PROSITE" id="PS01087">
    <property type="entry name" value="RADICAL_ACTIVATING"/>
    <property type="match status" value="1"/>
</dbReference>
<dbReference type="InterPro" id="IPR007197">
    <property type="entry name" value="rSAM"/>
</dbReference>
<feature type="domain" description="4Fe-4S ferredoxin-type" evidence="10">
    <location>
        <begin position="45"/>
        <end position="73"/>
    </location>
</feature>
<dbReference type="InterPro" id="IPR034457">
    <property type="entry name" value="Organic_radical-activating"/>
</dbReference>
<evidence type="ECO:0000256" key="6">
    <source>
        <dbReference type="ARBA" id="ARBA00023002"/>
    </source>
</evidence>
<dbReference type="InterPro" id="IPR040074">
    <property type="entry name" value="BssD/PflA/YjjW"/>
</dbReference>
<dbReference type="GO" id="GO:0016491">
    <property type="term" value="F:oxidoreductase activity"/>
    <property type="evidence" value="ECO:0007669"/>
    <property type="project" value="UniProtKB-KW"/>
</dbReference>
<sequence length="299" mass="32149">MTGSIFHLQRFSLFDGPGVRTVVFLKGCPLQCVWCHNPEGFSAAPQIMYDAARCIGCGDCAGVCKNGAHAFTQGVHVYDRSLCTGCGTCAAVCCTQALSLVGRQLSVEEVMAEVMKDAPLYRESGGGVTLSGGEPLLQADFAIALLKECKKQGLTSCVETCGMVDADKLMQAARFTDLFYFDYKATGEEMHRKLCGGPQTPVLENLARLEAIQARVVLRCPMVPGANLCPEHILGIAETAGKYTCIHEVQLEPFHRLGLGKAGKLGIEGMYDTAPPARAEIEHYCEKITGICGKRCIVS</sequence>
<dbReference type="NCBIfam" id="TIGR02494">
    <property type="entry name" value="PFLE_PFLC"/>
    <property type="match status" value="1"/>
</dbReference>
<evidence type="ECO:0000313" key="13">
    <source>
        <dbReference type="Proteomes" id="UP000236311"/>
    </source>
</evidence>